<feature type="compositionally biased region" description="Polar residues" evidence="3">
    <location>
        <begin position="470"/>
        <end position="497"/>
    </location>
</feature>
<proteinExistence type="predicted"/>
<feature type="domain" description="Homeobox" evidence="4">
    <location>
        <begin position="66"/>
        <end position="126"/>
    </location>
</feature>
<dbReference type="AlphaFoldDB" id="A0A4Z1EHJ1"/>
<dbReference type="PROSITE" id="PS50071">
    <property type="entry name" value="HOMEOBOX_2"/>
    <property type="match status" value="1"/>
</dbReference>
<feature type="region of interest" description="Disordered" evidence="3">
    <location>
        <begin position="468"/>
        <end position="503"/>
    </location>
</feature>
<dbReference type="InterPro" id="IPR001356">
    <property type="entry name" value="HD"/>
</dbReference>
<gene>
    <name evidence="5" type="ORF">BTUL_0199g00070</name>
</gene>
<evidence type="ECO:0000256" key="2">
    <source>
        <dbReference type="RuleBase" id="RU000682"/>
    </source>
</evidence>
<evidence type="ECO:0000313" key="6">
    <source>
        <dbReference type="Proteomes" id="UP000297777"/>
    </source>
</evidence>
<keyword evidence="6" id="KW-1185">Reference proteome</keyword>
<dbReference type="InterPro" id="IPR009057">
    <property type="entry name" value="Homeodomain-like_sf"/>
</dbReference>
<evidence type="ECO:0000313" key="5">
    <source>
        <dbReference type="EMBL" id="TGO08637.1"/>
    </source>
</evidence>
<evidence type="ECO:0000256" key="1">
    <source>
        <dbReference type="PROSITE-ProRule" id="PRU00108"/>
    </source>
</evidence>
<reference evidence="5 6" key="1">
    <citation type="submission" date="2017-12" db="EMBL/GenBank/DDBJ databases">
        <title>Comparative genomics of Botrytis spp.</title>
        <authorList>
            <person name="Valero-Jimenez C.A."/>
            <person name="Tapia P."/>
            <person name="Veloso J."/>
            <person name="Silva-Moreno E."/>
            <person name="Staats M."/>
            <person name="Valdes J.H."/>
            <person name="Van Kan J.A.L."/>
        </authorList>
    </citation>
    <scope>NUCLEOTIDE SEQUENCE [LARGE SCALE GENOMIC DNA]</scope>
    <source>
        <strain evidence="5 6">Bt9001</strain>
    </source>
</reference>
<feature type="compositionally biased region" description="Polar residues" evidence="3">
    <location>
        <begin position="428"/>
        <end position="439"/>
    </location>
</feature>
<sequence length="730" mass="79723">MPKDAQHIVFLDNYYRSLPNPDILMEPTKQTAIRCNAAHIPPTTPGVDGVDSQIVGRHISECRRHARNQPRAERLLAWQVDILEAAYRNNHYPSAGERMILMDDTRQSYRKIKNWFEQKAKMLKKAGGGPVGPNSGSNKYSTKMWKAYYEDPVGYVKKLRNGEIDLVTGAAIGQAAINLSNAPASGPINNTNEDPGLAALAPSANIGPAPYYQPKLQHGQGDLPSMQSQSYDQMIQLGQYDYSNMQAPLQSPIPQQAQYRLLSMPVYTQDQDAVYSMPPPQPMNSGISSYAGGRSYEVSRVQPASQQTAYTGVYAVDDNQAVPDQYGYGIPANSQSGIPYDPFADQDDGELKYQGQNRYEPIYPPVPRNHAEQYMPAYPQFPESPAGQSIGGTFTQSENPARKRKFIPEDDELNQGPHSTHLRKRPRQASNSRLSTLSGNPMFAGAEANMRVTKEPVKRLGASRLAPKTHQLTTAGESGIRRTSGSGTDDSINSSFDGSGIGEKWTPHPHSRLNICQSGPCEGETAELGATSPNIRTPNIRTPEVRDPDSEAQRLDPLLFGSAQSSRNNGIEQNAGQSIAPFEPPMPENASNMAQGVVDLEQHATTNTTDPAAVQYDVARAGASSPGTYSIPGSLGGNWQADLEVQGIQRQQGSAFPQAEAQELESLAQAPAENTVDAQDTETPENTLSVQDMNALEQEFLHNGEFDYSAFLGNVGLFEDWDLPNLDVDN</sequence>
<evidence type="ECO:0000256" key="3">
    <source>
        <dbReference type="SAM" id="MobiDB-lite"/>
    </source>
</evidence>
<comment type="subcellular location">
    <subcellularLocation>
        <location evidence="1 2">Nucleus</location>
    </subcellularLocation>
</comment>
<feature type="region of interest" description="Disordered" evidence="3">
    <location>
        <begin position="526"/>
        <end position="551"/>
    </location>
</feature>
<dbReference type="Gene3D" id="1.10.10.60">
    <property type="entry name" value="Homeodomain-like"/>
    <property type="match status" value="1"/>
</dbReference>
<dbReference type="CDD" id="cd00086">
    <property type="entry name" value="homeodomain"/>
    <property type="match status" value="1"/>
</dbReference>
<dbReference type="Pfam" id="PF00046">
    <property type="entry name" value="Homeodomain"/>
    <property type="match status" value="1"/>
</dbReference>
<dbReference type="EMBL" id="PQXH01000199">
    <property type="protein sequence ID" value="TGO08637.1"/>
    <property type="molecule type" value="Genomic_DNA"/>
</dbReference>
<dbReference type="GO" id="GO:0003677">
    <property type="term" value="F:DNA binding"/>
    <property type="evidence" value="ECO:0007669"/>
    <property type="project" value="UniProtKB-UniRule"/>
</dbReference>
<dbReference type="SUPFAM" id="SSF46689">
    <property type="entry name" value="Homeodomain-like"/>
    <property type="match status" value="1"/>
</dbReference>
<dbReference type="SMART" id="SM00389">
    <property type="entry name" value="HOX"/>
    <property type="match status" value="1"/>
</dbReference>
<feature type="region of interest" description="Disordered" evidence="3">
    <location>
        <begin position="377"/>
        <end position="441"/>
    </location>
</feature>
<feature type="DNA-binding region" description="Homeobox" evidence="1">
    <location>
        <begin position="68"/>
        <end position="127"/>
    </location>
</feature>
<evidence type="ECO:0000259" key="4">
    <source>
        <dbReference type="PROSITE" id="PS50071"/>
    </source>
</evidence>
<protein>
    <recommendedName>
        <fullName evidence="4">Homeobox domain-containing protein</fullName>
    </recommendedName>
</protein>
<comment type="caution">
    <text evidence="5">The sequence shown here is derived from an EMBL/GenBank/DDBJ whole genome shotgun (WGS) entry which is preliminary data.</text>
</comment>
<feature type="compositionally biased region" description="Polar residues" evidence="3">
    <location>
        <begin position="531"/>
        <end position="540"/>
    </location>
</feature>
<organism evidence="5 6">
    <name type="scientific">Botrytis tulipae</name>
    <dbReference type="NCBI Taxonomy" id="87230"/>
    <lineage>
        <taxon>Eukaryota</taxon>
        <taxon>Fungi</taxon>
        <taxon>Dikarya</taxon>
        <taxon>Ascomycota</taxon>
        <taxon>Pezizomycotina</taxon>
        <taxon>Leotiomycetes</taxon>
        <taxon>Helotiales</taxon>
        <taxon>Sclerotiniaceae</taxon>
        <taxon>Botrytis</taxon>
    </lineage>
</organism>
<dbReference type="OrthoDB" id="6159439at2759"/>
<keyword evidence="1 2" id="KW-0539">Nucleus</keyword>
<name>A0A4Z1EHJ1_9HELO</name>
<dbReference type="GO" id="GO:0005634">
    <property type="term" value="C:nucleus"/>
    <property type="evidence" value="ECO:0007669"/>
    <property type="project" value="UniProtKB-SubCell"/>
</dbReference>
<keyword evidence="1 2" id="KW-0238">DNA-binding</keyword>
<dbReference type="Proteomes" id="UP000297777">
    <property type="component" value="Unassembled WGS sequence"/>
</dbReference>
<keyword evidence="1 2" id="KW-0371">Homeobox</keyword>
<accession>A0A4Z1EHJ1</accession>